<accession>A0A251XC70</accession>
<evidence type="ECO:0000313" key="2">
    <source>
        <dbReference type="EMBL" id="OUD16326.1"/>
    </source>
</evidence>
<organism evidence="2 3">
    <name type="scientific">Thioflexithrix psekupsensis</name>
    <dbReference type="NCBI Taxonomy" id="1570016"/>
    <lineage>
        <taxon>Bacteria</taxon>
        <taxon>Pseudomonadati</taxon>
        <taxon>Pseudomonadota</taxon>
        <taxon>Gammaproteobacteria</taxon>
        <taxon>Thiotrichales</taxon>
        <taxon>Thioflexithrix</taxon>
    </lineage>
</organism>
<name>A0A251XC70_9GAMM</name>
<evidence type="ECO:0000259" key="1">
    <source>
        <dbReference type="Pfam" id="PF08410"/>
    </source>
</evidence>
<feature type="domain" description="DUF1737" evidence="1">
    <location>
        <begin position="20"/>
        <end position="59"/>
    </location>
</feature>
<dbReference type="Proteomes" id="UP000194798">
    <property type="component" value="Unassembled WGS sequence"/>
</dbReference>
<proteinExistence type="predicted"/>
<dbReference type="RefSeq" id="WP_086486728.1">
    <property type="nucleotide sequence ID" value="NZ_MSLT01000001.1"/>
</dbReference>
<dbReference type="InterPro" id="IPR013619">
    <property type="entry name" value="DUF1737"/>
</dbReference>
<dbReference type="Pfam" id="PF08410">
    <property type="entry name" value="DUF1737"/>
    <property type="match status" value="1"/>
</dbReference>
<dbReference type="OrthoDB" id="9809803at2"/>
<protein>
    <recommendedName>
        <fullName evidence="1">DUF1737 domain-containing protein</fullName>
    </recommendedName>
</protein>
<comment type="caution">
    <text evidence="2">The sequence shown here is derived from an EMBL/GenBank/DDBJ whole genome shotgun (WGS) entry which is preliminary data.</text>
</comment>
<dbReference type="AlphaFoldDB" id="A0A251XC70"/>
<keyword evidence="3" id="KW-1185">Reference proteome</keyword>
<evidence type="ECO:0000313" key="3">
    <source>
        <dbReference type="Proteomes" id="UP000194798"/>
    </source>
</evidence>
<dbReference type="EMBL" id="MSLT01000001">
    <property type="protein sequence ID" value="OUD16326.1"/>
    <property type="molecule type" value="Genomic_DNA"/>
</dbReference>
<reference evidence="2 3" key="1">
    <citation type="submission" date="2016-12" db="EMBL/GenBank/DDBJ databases">
        <title>Thioflexothrix psekupsii D3 genome sequencing and assembly.</title>
        <authorList>
            <person name="Fomenkov A."/>
            <person name="Vincze T."/>
            <person name="Grabovich M."/>
            <person name="Anton B.P."/>
            <person name="Dubinina G."/>
            <person name="Orlova M."/>
            <person name="Belousova E."/>
            <person name="Roberts R.J."/>
        </authorList>
    </citation>
    <scope>NUCLEOTIDE SEQUENCE [LARGE SCALE GENOMIC DNA]</scope>
    <source>
        <strain evidence="2">D3</strain>
    </source>
</reference>
<gene>
    <name evidence="2" type="ORF">TPSD3_00980</name>
</gene>
<sequence length="64" mass="7221">MKYQKYRLITTVLPTAHLEANLHSTFEKTTNDLIAKGWQLHGQVSVSFHGDSVCYAQGMVQPTE</sequence>